<dbReference type="InterPro" id="IPR023214">
    <property type="entry name" value="HAD_sf"/>
</dbReference>
<dbReference type="Proteomes" id="UP001321445">
    <property type="component" value="Chromosome"/>
</dbReference>
<proteinExistence type="predicted"/>
<dbReference type="RefSeq" id="WP_286337773.1">
    <property type="nucleotide sequence ID" value="NZ_AP027370.1"/>
</dbReference>
<keyword evidence="2" id="KW-1185">Reference proteome</keyword>
<protein>
    <submittedName>
        <fullName evidence="1">Haloacid dehalogenase</fullName>
    </submittedName>
</protein>
<organism evidence="1 2">
    <name type="scientific">Hydrogenimonas cancrithermarum</name>
    <dbReference type="NCBI Taxonomy" id="2993563"/>
    <lineage>
        <taxon>Bacteria</taxon>
        <taxon>Pseudomonadati</taxon>
        <taxon>Campylobacterota</taxon>
        <taxon>Epsilonproteobacteria</taxon>
        <taxon>Campylobacterales</taxon>
        <taxon>Hydrogenimonadaceae</taxon>
        <taxon>Hydrogenimonas</taxon>
    </lineage>
</organism>
<dbReference type="NCBIfam" id="TIGR01460">
    <property type="entry name" value="HAD-SF-IIA"/>
    <property type="match status" value="1"/>
</dbReference>
<dbReference type="EMBL" id="AP027370">
    <property type="protein sequence ID" value="BDY12584.1"/>
    <property type="molecule type" value="Genomic_DNA"/>
</dbReference>
<reference evidence="1 2" key="1">
    <citation type="submission" date="2023-03" db="EMBL/GenBank/DDBJ databases">
        <title>Description of Hydrogenimonas sp. ISO32.</title>
        <authorList>
            <person name="Mino S."/>
            <person name="Fukazawa S."/>
            <person name="Sawabe T."/>
        </authorList>
    </citation>
    <scope>NUCLEOTIDE SEQUENCE [LARGE SCALE GENOMIC DNA]</scope>
    <source>
        <strain evidence="1 2">ISO32</strain>
    </source>
</reference>
<sequence length="259" mass="28494">MIDVQGTLIDDRHKLPIPGALEALETINRNGIPFVLVTNNTKQESENFKAFLRDLGFSFGDGNYLDPLMVLEEMLPPTAVAAYGSSKFLELLQKRGYRLDFEHPDAVLIAIKEDFTNDEYAQMIELVLKGARLIGMHETSIYAKNGRRYPGVGAILKMISFATGADYDVVGKPSEPFFKKALQLLQRQDASITFADVEIVSDDLIGDLMGAKRLGMRTALVLSGKISSVDEVKPPLAKSADRVASDIAVLFNVRIGRTA</sequence>
<dbReference type="Gene3D" id="3.40.50.1000">
    <property type="entry name" value="HAD superfamily/HAD-like"/>
    <property type="match status" value="2"/>
</dbReference>
<dbReference type="Pfam" id="PF13344">
    <property type="entry name" value="Hydrolase_6"/>
    <property type="match status" value="1"/>
</dbReference>
<evidence type="ECO:0000313" key="1">
    <source>
        <dbReference type="EMBL" id="BDY12584.1"/>
    </source>
</evidence>
<dbReference type="PANTHER" id="PTHR19288:SF46">
    <property type="entry name" value="HALOACID DEHALOGENASE-LIKE HYDROLASE DOMAIN-CONTAINING PROTEIN 2"/>
    <property type="match status" value="1"/>
</dbReference>
<name>A0ABN6WV32_9BACT</name>
<accession>A0ABN6WV32</accession>
<dbReference type="SUPFAM" id="SSF56784">
    <property type="entry name" value="HAD-like"/>
    <property type="match status" value="1"/>
</dbReference>
<dbReference type="Pfam" id="PF13242">
    <property type="entry name" value="Hydrolase_like"/>
    <property type="match status" value="1"/>
</dbReference>
<dbReference type="PANTHER" id="PTHR19288">
    <property type="entry name" value="4-NITROPHENYLPHOSPHATASE-RELATED"/>
    <property type="match status" value="1"/>
</dbReference>
<dbReference type="InterPro" id="IPR006357">
    <property type="entry name" value="HAD-SF_hydro_IIA"/>
</dbReference>
<gene>
    <name evidence="1" type="ORF">HCR_08960</name>
</gene>
<evidence type="ECO:0000313" key="2">
    <source>
        <dbReference type="Proteomes" id="UP001321445"/>
    </source>
</evidence>
<dbReference type="InterPro" id="IPR036412">
    <property type="entry name" value="HAD-like_sf"/>
</dbReference>